<accession>A0A481YT91</accession>
<proteinExistence type="predicted"/>
<gene>
    <name evidence="1" type="ORF">LCMAC101_05900</name>
</gene>
<sequence>MKARLLWKKYELNLTVTLVEFKKIMKIVWNHLRSNYDKETSKQMLAESFITGHLVYKCGEYGIMSVRWENEMITYINSVEGKIFINDEIYSHII</sequence>
<organism evidence="1">
    <name type="scientific">Marseillevirus LCMAC101</name>
    <dbReference type="NCBI Taxonomy" id="2506602"/>
    <lineage>
        <taxon>Viruses</taxon>
        <taxon>Varidnaviria</taxon>
        <taxon>Bamfordvirae</taxon>
        <taxon>Nucleocytoviricota</taxon>
        <taxon>Megaviricetes</taxon>
        <taxon>Pimascovirales</taxon>
        <taxon>Pimascovirales incertae sedis</taxon>
        <taxon>Marseilleviridae</taxon>
    </lineage>
</organism>
<protein>
    <submittedName>
        <fullName evidence="1">Uncharacterized protein</fullName>
    </submittedName>
</protein>
<evidence type="ECO:0000313" key="1">
    <source>
        <dbReference type="EMBL" id="QBK85995.1"/>
    </source>
</evidence>
<dbReference type="EMBL" id="MK500328">
    <property type="protein sequence ID" value="QBK85995.1"/>
    <property type="molecule type" value="Genomic_DNA"/>
</dbReference>
<reference evidence="1" key="1">
    <citation type="journal article" date="2019" name="MBio">
        <title>Virus Genomes from Deep Sea Sediments Expand the Ocean Megavirome and Support Independent Origins of Viral Gigantism.</title>
        <authorList>
            <person name="Backstrom D."/>
            <person name="Yutin N."/>
            <person name="Jorgensen S.L."/>
            <person name="Dharamshi J."/>
            <person name="Homa F."/>
            <person name="Zaremba-Niedwiedzka K."/>
            <person name="Spang A."/>
            <person name="Wolf Y.I."/>
            <person name="Koonin E.V."/>
            <person name="Ettema T.J."/>
        </authorList>
    </citation>
    <scope>NUCLEOTIDE SEQUENCE</scope>
</reference>
<name>A0A481YT91_9VIRU</name>